<evidence type="ECO:0000313" key="3">
    <source>
        <dbReference type="Proteomes" id="UP001177670"/>
    </source>
</evidence>
<comment type="caution">
    <text evidence="2">The sequence shown here is derived from an EMBL/GenBank/DDBJ whole genome shotgun (WGS) entry which is preliminary data.</text>
</comment>
<evidence type="ECO:0000256" key="1">
    <source>
        <dbReference type="SAM" id="MobiDB-lite"/>
    </source>
</evidence>
<sequence>MKGKENEKRGKTANPIPRSNPTIVMAEGGEKTQPRQASVGLGAFLRLIKDIRGRLTRYFSPPSANRTAQPPATTISQEVDEGIFVL</sequence>
<dbReference type="Proteomes" id="UP001177670">
    <property type="component" value="Unassembled WGS sequence"/>
</dbReference>
<reference evidence="2" key="1">
    <citation type="submission" date="2021-10" db="EMBL/GenBank/DDBJ databases">
        <title>Melipona bicolor Genome sequencing and assembly.</title>
        <authorList>
            <person name="Araujo N.S."/>
            <person name="Arias M.C."/>
        </authorList>
    </citation>
    <scope>NUCLEOTIDE SEQUENCE</scope>
    <source>
        <strain evidence="2">USP_2M_L1-L4_2017</strain>
        <tissue evidence="2">Whole body</tissue>
    </source>
</reference>
<gene>
    <name evidence="2" type="ORF">K0M31_009425</name>
</gene>
<name>A0AA40FNU0_9HYME</name>
<feature type="region of interest" description="Disordered" evidence="1">
    <location>
        <begin position="1"/>
        <end position="37"/>
    </location>
</feature>
<evidence type="ECO:0000313" key="2">
    <source>
        <dbReference type="EMBL" id="KAK1122199.1"/>
    </source>
</evidence>
<accession>A0AA40FNU0</accession>
<dbReference type="EMBL" id="JAHYIQ010000023">
    <property type="protein sequence ID" value="KAK1122199.1"/>
    <property type="molecule type" value="Genomic_DNA"/>
</dbReference>
<organism evidence="2 3">
    <name type="scientific">Melipona bicolor</name>
    <dbReference type="NCBI Taxonomy" id="60889"/>
    <lineage>
        <taxon>Eukaryota</taxon>
        <taxon>Metazoa</taxon>
        <taxon>Ecdysozoa</taxon>
        <taxon>Arthropoda</taxon>
        <taxon>Hexapoda</taxon>
        <taxon>Insecta</taxon>
        <taxon>Pterygota</taxon>
        <taxon>Neoptera</taxon>
        <taxon>Endopterygota</taxon>
        <taxon>Hymenoptera</taxon>
        <taxon>Apocrita</taxon>
        <taxon>Aculeata</taxon>
        <taxon>Apoidea</taxon>
        <taxon>Anthophila</taxon>
        <taxon>Apidae</taxon>
        <taxon>Melipona</taxon>
    </lineage>
</organism>
<keyword evidence="3" id="KW-1185">Reference proteome</keyword>
<protein>
    <submittedName>
        <fullName evidence="2">Uncharacterized protein</fullName>
    </submittedName>
</protein>
<feature type="compositionally biased region" description="Basic and acidic residues" evidence="1">
    <location>
        <begin position="1"/>
        <end position="10"/>
    </location>
</feature>
<dbReference type="AlphaFoldDB" id="A0AA40FNU0"/>
<proteinExistence type="predicted"/>